<organism evidence="1 2">
    <name type="scientific">Bifidobacterium adolescentis</name>
    <dbReference type="NCBI Taxonomy" id="1680"/>
    <lineage>
        <taxon>Bacteria</taxon>
        <taxon>Bacillati</taxon>
        <taxon>Actinomycetota</taxon>
        <taxon>Actinomycetes</taxon>
        <taxon>Bifidobacteriales</taxon>
        <taxon>Bifidobacteriaceae</taxon>
        <taxon>Bifidobacterium</taxon>
    </lineage>
</organism>
<dbReference type="EMBL" id="CYYI01000009">
    <property type="protein sequence ID" value="CUN99933.1"/>
    <property type="molecule type" value="Genomic_DNA"/>
</dbReference>
<evidence type="ECO:0000313" key="1">
    <source>
        <dbReference type="EMBL" id="CUN99933.1"/>
    </source>
</evidence>
<gene>
    <name evidence="1" type="ORF">ERS852382_01850</name>
</gene>
<accession>A0A174BHE9</accession>
<proteinExistence type="predicted"/>
<evidence type="ECO:0000313" key="2">
    <source>
        <dbReference type="Proteomes" id="UP000095647"/>
    </source>
</evidence>
<protein>
    <submittedName>
        <fullName evidence="1">Uncharacterized protein</fullName>
    </submittedName>
</protein>
<sequence length="42" mass="4852">MKRSRSQTVIFVCGWVVFIENEISDIDGNYASKHDKLVTKHV</sequence>
<dbReference type="Proteomes" id="UP000095647">
    <property type="component" value="Unassembled WGS sequence"/>
</dbReference>
<name>A0A174BHE9_BIFAD</name>
<reference evidence="1 2" key="1">
    <citation type="submission" date="2015-09" db="EMBL/GenBank/DDBJ databases">
        <authorList>
            <consortium name="Pathogen Informatics"/>
        </authorList>
    </citation>
    <scope>NUCLEOTIDE SEQUENCE [LARGE SCALE GENOMIC DNA]</scope>
    <source>
        <strain evidence="1 2">2789STDY5608824</strain>
    </source>
</reference>
<dbReference type="AlphaFoldDB" id="A0A174BHE9"/>